<keyword evidence="1" id="KW-0067">ATP-binding</keyword>
<reference evidence="1" key="1">
    <citation type="submission" date="2022-04" db="EMBL/GenBank/DDBJ databases">
        <title>Chromosome-scale genome assembly of Holotrichia oblita Faldermann.</title>
        <authorList>
            <person name="Rongchong L."/>
        </authorList>
    </citation>
    <scope>NUCLEOTIDE SEQUENCE</scope>
    <source>
        <strain evidence="1">81SQS9</strain>
    </source>
</reference>
<keyword evidence="2" id="KW-1185">Reference proteome</keyword>
<accession>A0ACB9STD7</accession>
<gene>
    <name evidence="1" type="ORF">MML48_9g00009795</name>
</gene>
<sequence length="246" mass="27719">MNRRSDYYSSLSGDVKVRYDEKIKIINNVDPYILTPDYLSADFNLVPSASMIDLMYYLILTHSFYNGKQLKAYKSLQAYKYYEAGYVQQVLTKRMNSDAHLIVSKVMHSQKRNEKPPPQVWVIVPTDGAISTGYCTTTVYYCMAGLGEVCSHVAAVLFFLEARPEAEQVACTDVLTQWPIPAAKDADMVRVCGTQWAKKSKPVSSSTLSVTPLEGEELVSLIQELQNINIEPGIQRILEPFATCYE</sequence>
<dbReference type="Proteomes" id="UP001056778">
    <property type="component" value="Chromosome 9"/>
</dbReference>
<name>A0ACB9STD7_HOLOL</name>
<keyword evidence="1" id="KW-0378">Hydrolase</keyword>
<organism evidence="1 2">
    <name type="scientific">Holotrichia oblita</name>
    <name type="common">Chafer beetle</name>
    <dbReference type="NCBI Taxonomy" id="644536"/>
    <lineage>
        <taxon>Eukaryota</taxon>
        <taxon>Metazoa</taxon>
        <taxon>Ecdysozoa</taxon>
        <taxon>Arthropoda</taxon>
        <taxon>Hexapoda</taxon>
        <taxon>Insecta</taxon>
        <taxon>Pterygota</taxon>
        <taxon>Neoptera</taxon>
        <taxon>Endopterygota</taxon>
        <taxon>Coleoptera</taxon>
        <taxon>Polyphaga</taxon>
        <taxon>Scarabaeiformia</taxon>
        <taxon>Scarabaeidae</taxon>
        <taxon>Melolonthinae</taxon>
        <taxon>Holotrichia</taxon>
    </lineage>
</organism>
<evidence type="ECO:0000313" key="1">
    <source>
        <dbReference type="EMBL" id="KAI4455405.1"/>
    </source>
</evidence>
<protein>
    <submittedName>
        <fullName evidence="1">Atp-dependent dna helicase</fullName>
    </submittedName>
</protein>
<proteinExistence type="predicted"/>
<comment type="caution">
    <text evidence="1">The sequence shown here is derived from an EMBL/GenBank/DDBJ whole genome shotgun (WGS) entry which is preliminary data.</text>
</comment>
<evidence type="ECO:0000313" key="2">
    <source>
        <dbReference type="Proteomes" id="UP001056778"/>
    </source>
</evidence>
<keyword evidence="1" id="KW-0347">Helicase</keyword>
<keyword evidence="1" id="KW-0547">Nucleotide-binding</keyword>
<dbReference type="EMBL" id="CM043023">
    <property type="protein sequence ID" value="KAI4455405.1"/>
    <property type="molecule type" value="Genomic_DNA"/>
</dbReference>